<sequence>RAPLQEARHAGQRRGAGVRRPQGGVPAVGAVGARCQEGRRTDFVQAEKAVRDGVARTVVVAG</sequence>
<evidence type="ECO:0000313" key="2">
    <source>
        <dbReference type="EMBL" id="MCZ4633291.1"/>
    </source>
</evidence>
<proteinExistence type="predicted"/>
<reference evidence="2 3" key="1">
    <citation type="submission" date="2022-12" db="EMBL/GenBank/DDBJ databases">
        <authorList>
            <person name="Abashina T."/>
            <person name="Solyanikova I."/>
            <person name="Delegan Y."/>
        </authorList>
    </citation>
    <scope>NUCLEOTIDE SEQUENCE [LARGE SCALE GENOMIC DNA]</scope>
    <source>
        <strain evidence="2 3">IPS92ro</strain>
    </source>
</reference>
<dbReference type="RefSeq" id="WP_269635807.1">
    <property type="nucleotide sequence ID" value="NZ_JAPWHU010000026.1"/>
</dbReference>
<evidence type="ECO:0000256" key="1">
    <source>
        <dbReference type="SAM" id="MobiDB-lite"/>
    </source>
</evidence>
<dbReference type="EMBL" id="JAPWHU010000026">
    <property type="protein sequence ID" value="MCZ4633291.1"/>
    <property type="molecule type" value="Genomic_DNA"/>
</dbReference>
<organism evidence="2 3">
    <name type="scientific">Streptomyces rubrogriseus</name>
    <dbReference type="NCBI Taxonomy" id="194673"/>
    <lineage>
        <taxon>Bacteria</taxon>
        <taxon>Bacillati</taxon>
        <taxon>Actinomycetota</taxon>
        <taxon>Actinomycetes</taxon>
        <taxon>Kitasatosporales</taxon>
        <taxon>Streptomycetaceae</taxon>
        <taxon>Streptomyces</taxon>
        <taxon>Streptomyces violaceoruber group</taxon>
    </lineage>
</organism>
<name>A0ABT4NYZ6_9ACTN</name>
<feature type="non-terminal residue" evidence="2">
    <location>
        <position position="1"/>
    </location>
</feature>
<feature type="region of interest" description="Disordered" evidence="1">
    <location>
        <begin position="1"/>
        <end position="28"/>
    </location>
</feature>
<evidence type="ECO:0000313" key="3">
    <source>
        <dbReference type="Proteomes" id="UP001301132"/>
    </source>
</evidence>
<keyword evidence="3" id="KW-1185">Reference proteome</keyword>
<protein>
    <submittedName>
        <fullName evidence="2">Uncharacterized protein</fullName>
    </submittedName>
</protein>
<dbReference type="Proteomes" id="UP001301132">
    <property type="component" value="Unassembled WGS sequence"/>
</dbReference>
<comment type="caution">
    <text evidence="2">The sequence shown here is derived from an EMBL/GenBank/DDBJ whole genome shotgun (WGS) entry which is preliminary data.</text>
</comment>
<accession>A0ABT4NYZ6</accession>
<gene>
    <name evidence="2" type="ORF">O3S69_04390</name>
</gene>